<dbReference type="RefSeq" id="WP_125569435.1">
    <property type="nucleotide sequence ID" value="NZ_AP019307.1"/>
</dbReference>
<name>A0A3G9J374_9ACTN</name>
<evidence type="ECO:0000256" key="2">
    <source>
        <dbReference type="ARBA" id="ARBA00007776"/>
    </source>
</evidence>
<keyword evidence="7 8" id="KW-0472">Membrane</keyword>
<evidence type="ECO:0000256" key="3">
    <source>
        <dbReference type="ARBA" id="ARBA00022475"/>
    </source>
</evidence>
<proteinExistence type="inferred from homology"/>
<dbReference type="NCBIfam" id="TIGR03426">
    <property type="entry name" value="shape_MreD"/>
    <property type="match status" value="1"/>
</dbReference>
<keyword evidence="4 8" id="KW-0812">Transmembrane</keyword>
<feature type="transmembrane region" description="Helical" evidence="8">
    <location>
        <begin position="6"/>
        <end position="27"/>
    </location>
</feature>
<evidence type="ECO:0000256" key="4">
    <source>
        <dbReference type="ARBA" id="ARBA00022692"/>
    </source>
</evidence>
<evidence type="ECO:0000256" key="7">
    <source>
        <dbReference type="ARBA" id="ARBA00023136"/>
    </source>
</evidence>
<accession>A0A3G9J374</accession>
<sequence length="163" mass="17024">MKSTLAYIVLCAAAVVLQVSVFSPWAWNGIAADLVLLMVVAIGLARGGTYAVVCGFGAGLLLDLVPPSTDETGRWAMAMIVVALLASAIQPTSRRSMVATAAVCSFVGTSLYALIGVVLGDHLPSFGSMLGAILLGVLWDSAVAALLMPRIVRLFTRLQPHRV</sequence>
<dbReference type="GO" id="GO:0005886">
    <property type="term" value="C:plasma membrane"/>
    <property type="evidence" value="ECO:0007669"/>
    <property type="project" value="UniProtKB-SubCell"/>
</dbReference>
<evidence type="ECO:0000256" key="8">
    <source>
        <dbReference type="SAM" id="Phobius"/>
    </source>
</evidence>
<evidence type="ECO:0000256" key="1">
    <source>
        <dbReference type="ARBA" id="ARBA00004651"/>
    </source>
</evidence>
<feature type="transmembrane region" description="Helical" evidence="8">
    <location>
        <begin position="97"/>
        <end position="120"/>
    </location>
</feature>
<comment type="similarity">
    <text evidence="2">Belongs to the MreD family.</text>
</comment>
<comment type="subcellular location">
    <subcellularLocation>
        <location evidence="1">Cell membrane</location>
        <topology evidence="1">Multi-pass membrane protein</topology>
    </subcellularLocation>
</comment>
<keyword evidence="6 8" id="KW-1133">Transmembrane helix</keyword>
<dbReference type="InterPro" id="IPR007227">
    <property type="entry name" value="Cell_shape_determining_MreD"/>
</dbReference>
<keyword evidence="10" id="KW-1185">Reference proteome</keyword>
<reference evidence="9 10" key="1">
    <citation type="submission" date="2018-11" db="EMBL/GenBank/DDBJ databases">
        <title>Complete genome sequence of Nocardioides baekrokdamisoli strain KCTC 39748.</title>
        <authorList>
            <person name="Kang S.W."/>
            <person name="Lee K.C."/>
            <person name="Kim K.K."/>
            <person name="Kim J.S."/>
            <person name="Kim D.S."/>
            <person name="Ko S.H."/>
            <person name="Yang S.H."/>
            <person name="Shin Y.K."/>
            <person name="Lee J.S."/>
        </authorList>
    </citation>
    <scope>NUCLEOTIDE SEQUENCE [LARGE SCALE GENOMIC DNA]</scope>
    <source>
        <strain evidence="9 10">KCTC 39748</strain>
    </source>
</reference>
<feature type="transmembrane region" description="Helical" evidence="8">
    <location>
        <begin position="34"/>
        <end position="61"/>
    </location>
</feature>
<dbReference type="GO" id="GO:0008360">
    <property type="term" value="P:regulation of cell shape"/>
    <property type="evidence" value="ECO:0007669"/>
    <property type="project" value="UniProtKB-KW"/>
</dbReference>
<evidence type="ECO:0000313" key="9">
    <source>
        <dbReference type="EMBL" id="BBH18078.1"/>
    </source>
</evidence>
<protein>
    <submittedName>
        <fullName evidence="9">Uncharacterized protein</fullName>
    </submittedName>
</protein>
<dbReference type="OrthoDB" id="3473300at2"/>
<dbReference type="Proteomes" id="UP000271573">
    <property type="component" value="Chromosome"/>
</dbReference>
<keyword evidence="3" id="KW-1003">Cell membrane</keyword>
<organism evidence="9 10">
    <name type="scientific">Nocardioides baekrokdamisoli</name>
    <dbReference type="NCBI Taxonomy" id="1804624"/>
    <lineage>
        <taxon>Bacteria</taxon>
        <taxon>Bacillati</taxon>
        <taxon>Actinomycetota</taxon>
        <taxon>Actinomycetes</taxon>
        <taxon>Propionibacteriales</taxon>
        <taxon>Nocardioidaceae</taxon>
        <taxon>Nocardioides</taxon>
    </lineage>
</organism>
<dbReference type="EMBL" id="AP019307">
    <property type="protein sequence ID" value="BBH18078.1"/>
    <property type="molecule type" value="Genomic_DNA"/>
</dbReference>
<evidence type="ECO:0000313" key="10">
    <source>
        <dbReference type="Proteomes" id="UP000271573"/>
    </source>
</evidence>
<dbReference type="KEGG" id="nbe:Back2_23650"/>
<feature type="transmembrane region" description="Helical" evidence="8">
    <location>
        <begin position="126"/>
        <end position="148"/>
    </location>
</feature>
<dbReference type="AlphaFoldDB" id="A0A3G9J374"/>
<evidence type="ECO:0000256" key="5">
    <source>
        <dbReference type="ARBA" id="ARBA00022960"/>
    </source>
</evidence>
<gene>
    <name evidence="9" type="ORF">Back2_23650</name>
</gene>
<feature type="transmembrane region" description="Helical" evidence="8">
    <location>
        <begin position="73"/>
        <end position="90"/>
    </location>
</feature>
<dbReference type="Pfam" id="PF04093">
    <property type="entry name" value="MreD"/>
    <property type="match status" value="1"/>
</dbReference>
<evidence type="ECO:0000256" key="6">
    <source>
        <dbReference type="ARBA" id="ARBA00022989"/>
    </source>
</evidence>
<keyword evidence="5" id="KW-0133">Cell shape</keyword>